<dbReference type="AlphaFoldDB" id="A0A5N6L6F7"/>
<evidence type="ECO:0000313" key="2">
    <source>
        <dbReference type="Proteomes" id="UP000327013"/>
    </source>
</evidence>
<dbReference type="EMBL" id="VIBQ01001586">
    <property type="protein sequence ID" value="KAC8232567.1"/>
    <property type="molecule type" value="Genomic_DNA"/>
</dbReference>
<sequence>MLATRLAGIQPHQRLPTWVSPATSPSRRGFHFASKLPPCQRPASRCFIAAHLGLFTQPQLVQTGGVDPANFEVWCGEVHPEAKWRGELWQGRSGEGEPELKPWCHQWDSRFAGGELSCSSADRSVGSVSLRRSGATIQAKRIDHGESEVLRLRRGSLASDLGRGLAVTRAHILEGSQVSTRIGGRRQWVRGARPGLAGSWFAA</sequence>
<organism evidence="1 2">
    <name type="scientific">Carpinus fangiana</name>
    <dbReference type="NCBI Taxonomy" id="176857"/>
    <lineage>
        <taxon>Eukaryota</taxon>
        <taxon>Viridiplantae</taxon>
        <taxon>Streptophyta</taxon>
        <taxon>Embryophyta</taxon>
        <taxon>Tracheophyta</taxon>
        <taxon>Spermatophyta</taxon>
        <taxon>Magnoliopsida</taxon>
        <taxon>eudicotyledons</taxon>
        <taxon>Gunneridae</taxon>
        <taxon>Pentapetalae</taxon>
        <taxon>rosids</taxon>
        <taxon>fabids</taxon>
        <taxon>Fagales</taxon>
        <taxon>Betulaceae</taxon>
        <taxon>Carpinus</taxon>
    </lineage>
</organism>
<accession>A0A5N6L6F7</accession>
<reference evidence="1 2" key="1">
    <citation type="submission" date="2019-06" db="EMBL/GenBank/DDBJ databases">
        <title>A chromosomal-level reference genome of Carpinus fangiana (Coryloideae, Betulaceae).</title>
        <authorList>
            <person name="Yang X."/>
            <person name="Wang Z."/>
            <person name="Zhang L."/>
            <person name="Hao G."/>
            <person name="Liu J."/>
            <person name="Yang Y."/>
        </authorList>
    </citation>
    <scope>NUCLEOTIDE SEQUENCE [LARGE SCALE GENOMIC DNA]</scope>
    <source>
        <strain evidence="1">Cfa_2016G</strain>
        <tissue evidence="1">Leaf</tissue>
    </source>
</reference>
<proteinExistence type="predicted"/>
<gene>
    <name evidence="1" type="ORF">FH972_027262</name>
</gene>
<evidence type="ECO:0000313" key="1">
    <source>
        <dbReference type="EMBL" id="KAC8232567.1"/>
    </source>
</evidence>
<keyword evidence="2" id="KW-1185">Reference proteome</keyword>
<protein>
    <submittedName>
        <fullName evidence="1">Uncharacterized protein</fullName>
    </submittedName>
</protein>
<comment type="caution">
    <text evidence="1">The sequence shown here is derived from an EMBL/GenBank/DDBJ whole genome shotgun (WGS) entry which is preliminary data.</text>
</comment>
<dbReference type="Proteomes" id="UP000327013">
    <property type="component" value="Unassembled WGS sequence"/>
</dbReference>
<name>A0A5N6L6F7_9ROSI</name>